<dbReference type="PANTHER" id="PTHR43782:SF3">
    <property type="entry name" value="ARGINASE"/>
    <property type="match status" value="1"/>
</dbReference>
<keyword evidence="6 10" id="KW-0479">Metal-binding</keyword>
<dbReference type="Gene3D" id="3.40.800.10">
    <property type="entry name" value="Ureohydrolase domain"/>
    <property type="match status" value="1"/>
</dbReference>
<reference evidence="13" key="1">
    <citation type="submission" date="2025-08" db="UniProtKB">
        <authorList>
            <consortium name="Ensembl"/>
        </authorList>
    </citation>
    <scope>IDENTIFICATION</scope>
</reference>
<keyword evidence="4 12" id="KW-0835">Urea cycle</keyword>
<organism evidence="13 14">
    <name type="scientific">Piliocolobus tephrosceles</name>
    <name type="common">Ugandan red Colobus</name>
    <dbReference type="NCBI Taxonomy" id="591936"/>
    <lineage>
        <taxon>Eukaryota</taxon>
        <taxon>Metazoa</taxon>
        <taxon>Chordata</taxon>
        <taxon>Craniata</taxon>
        <taxon>Vertebrata</taxon>
        <taxon>Euteleostomi</taxon>
        <taxon>Mammalia</taxon>
        <taxon>Eutheria</taxon>
        <taxon>Euarchontoglires</taxon>
        <taxon>Primates</taxon>
        <taxon>Haplorrhini</taxon>
        <taxon>Catarrhini</taxon>
        <taxon>Cercopithecidae</taxon>
        <taxon>Colobinae</taxon>
        <taxon>Piliocolobus</taxon>
    </lineage>
</organism>
<dbReference type="InterPro" id="IPR006035">
    <property type="entry name" value="Ureohydrolase"/>
</dbReference>
<evidence type="ECO:0000256" key="12">
    <source>
        <dbReference type="RuleBase" id="RU361159"/>
    </source>
</evidence>
<dbReference type="Ensembl" id="ENSPTET00000056204.1">
    <property type="protein sequence ID" value="ENSPTEP00000042145.1"/>
    <property type="gene ID" value="ENSPTEG00000038494.1"/>
</dbReference>
<evidence type="ECO:0000313" key="14">
    <source>
        <dbReference type="Proteomes" id="UP000694416"/>
    </source>
</evidence>
<accession>A0A8C9J3J3</accession>
<evidence type="ECO:0000256" key="2">
    <source>
        <dbReference type="ARBA" id="ARBA00012168"/>
    </source>
</evidence>
<reference evidence="13" key="2">
    <citation type="submission" date="2025-09" db="UniProtKB">
        <authorList>
            <consortium name="Ensembl"/>
        </authorList>
    </citation>
    <scope>IDENTIFICATION</scope>
</reference>
<dbReference type="CDD" id="cd09989">
    <property type="entry name" value="Arginase"/>
    <property type="match status" value="1"/>
</dbReference>
<dbReference type="InterPro" id="IPR014033">
    <property type="entry name" value="Arginase"/>
</dbReference>
<feature type="binding site" evidence="10">
    <location>
        <position position="275"/>
    </location>
    <ligand>
        <name>Mn(2+)</name>
        <dbReference type="ChEBI" id="CHEBI:29035"/>
        <label>1</label>
    </ligand>
</feature>
<proteinExistence type="inferred from homology"/>
<dbReference type="GO" id="GO:0000050">
    <property type="term" value="P:urea cycle"/>
    <property type="evidence" value="ECO:0007669"/>
    <property type="project" value="UniProtKB-UniPathway"/>
</dbReference>
<evidence type="ECO:0000256" key="7">
    <source>
        <dbReference type="ARBA" id="ARBA00022801"/>
    </source>
</evidence>
<keyword evidence="7 12" id="KW-0378">Hydrolase</keyword>
<dbReference type="GO" id="GO:0030145">
    <property type="term" value="F:manganese ion binding"/>
    <property type="evidence" value="ECO:0007669"/>
    <property type="project" value="TreeGrafter"/>
</dbReference>
<evidence type="ECO:0000256" key="5">
    <source>
        <dbReference type="ARBA" id="ARBA00022503"/>
    </source>
</evidence>
<evidence type="ECO:0000256" key="10">
    <source>
        <dbReference type="PIRSR" id="PIRSR036979-1"/>
    </source>
</evidence>
<comment type="pathway">
    <text evidence="1 12">Nitrogen metabolism; urea cycle; L-ornithine and urea from L-arginine: step 1/1.</text>
</comment>
<evidence type="ECO:0000256" key="1">
    <source>
        <dbReference type="ARBA" id="ARBA00005098"/>
    </source>
</evidence>
<dbReference type="PANTHER" id="PTHR43782">
    <property type="entry name" value="ARGINASE"/>
    <property type="match status" value="1"/>
</dbReference>
<name>A0A8C9J3J3_9PRIM</name>
<dbReference type="GO" id="GO:0006525">
    <property type="term" value="P:arginine metabolic process"/>
    <property type="evidence" value="ECO:0007669"/>
    <property type="project" value="UniProtKB-KW"/>
</dbReference>
<dbReference type="UniPathway" id="UPA00158">
    <property type="reaction ID" value="UER00270"/>
</dbReference>
<dbReference type="AlphaFoldDB" id="A0A8C9J3J3"/>
<evidence type="ECO:0000256" key="9">
    <source>
        <dbReference type="ARBA" id="ARBA00047391"/>
    </source>
</evidence>
<dbReference type="GO" id="GO:0005634">
    <property type="term" value="C:nucleus"/>
    <property type="evidence" value="ECO:0007669"/>
    <property type="project" value="TreeGrafter"/>
</dbReference>
<comment type="catalytic activity">
    <reaction evidence="9 12">
        <text>L-arginine + H2O = urea + L-ornithine</text>
        <dbReference type="Rhea" id="RHEA:20569"/>
        <dbReference type="ChEBI" id="CHEBI:15377"/>
        <dbReference type="ChEBI" id="CHEBI:16199"/>
        <dbReference type="ChEBI" id="CHEBI:32682"/>
        <dbReference type="ChEBI" id="CHEBI:46911"/>
        <dbReference type="EC" id="3.5.3.1"/>
    </reaction>
</comment>
<comment type="cofactor">
    <cofactor evidence="10 12">
        <name>Mn(2+)</name>
        <dbReference type="ChEBI" id="CHEBI:29035"/>
    </cofactor>
    <text evidence="10 12">Binds 2 manganese ions per subunit.</text>
</comment>
<feature type="binding site" evidence="10">
    <location>
        <position position="168"/>
    </location>
    <ligand>
        <name>Mn(2+)</name>
        <dbReference type="ChEBI" id="CHEBI:29035"/>
        <label>1</label>
    </ligand>
</feature>
<evidence type="ECO:0000256" key="8">
    <source>
        <dbReference type="ARBA" id="ARBA00023211"/>
    </source>
</evidence>
<evidence type="ECO:0000256" key="4">
    <source>
        <dbReference type="ARBA" id="ARBA00022436"/>
    </source>
</evidence>
<feature type="binding site" evidence="10">
    <location>
        <position position="172"/>
    </location>
    <ligand>
        <name>Mn(2+)</name>
        <dbReference type="ChEBI" id="CHEBI:29035"/>
        <label>1</label>
    </ligand>
</feature>
<evidence type="ECO:0000256" key="3">
    <source>
        <dbReference type="ARBA" id="ARBA00018123"/>
    </source>
</evidence>
<dbReference type="Pfam" id="PF00491">
    <property type="entry name" value="Arginase"/>
    <property type="match status" value="1"/>
</dbReference>
<dbReference type="GO" id="GO:0004053">
    <property type="term" value="F:arginase activity"/>
    <property type="evidence" value="ECO:0007669"/>
    <property type="project" value="UniProtKB-EC"/>
</dbReference>
<dbReference type="PRINTS" id="PR00116">
    <property type="entry name" value="ARGINASE"/>
</dbReference>
<keyword evidence="8 10" id="KW-0464">Manganese</keyword>
<feature type="binding site" evidence="10">
    <location>
        <position position="145"/>
    </location>
    <ligand>
        <name>Mn(2+)</name>
        <dbReference type="ChEBI" id="CHEBI:29035"/>
        <label>1</label>
    </ligand>
</feature>
<evidence type="ECO:0000256" key="11">
    <source>
        <dbReference type="PROSITE-ProRule" id="PRU00742"/>
    </source>
</evidence>
<keyword evidence="14" id="KW-1185">Reference proteome</keyword>
<evidence type="ECO:0000256" key="6">
    <source>
        <dbReference type="ARBA" id="ARBA00022723"/>
    </source>
</evidence>
<evidence type="ECO:0000313" key="13">
    <source>
        <dbReference type="Ensembl" id="ENSPTEP00000042145.1"/>
    </source>
</evidence>
<feature type="binding site" evidence="10">
    <location>
        <position position="277"/>
    </location>
    <ligand>
        <name>Mn(2+)</name>
        <dbReference type="ChEBI" id="CHEBI:29035"/>
        <label>1</label>
    </ligand>
</feature>
<dbReference type="SUPFAM" id="SSF52768">
    <property type="entry name" value="Arginase/deacetylase"/>
    <property type="match status" value="1"/>
</dbReference>
<dbReference type="InterPro" id="IPR023696">
    <property type="entry name" value="Ureohydrolase_dom_sf"/>
</dbReference>
<dbReference type="PROSITE" id="PS51409">
    <property type="entry name" value="ARGINASE_2"/>
    <property type="match status" value="1"/>
</dbReference>
<dbReference type="GO" id="GO:0005829">
    <property type="term" value="C:cytosol"/>
    <property type="evidence" value="ECO:0007669"/>
    <property type="project" value="TreeGrafter"/>
</dbReference>
<dbReference type="Proteomes" id="UP000694416">
    <property type="component" value="Unplaced"/>
</dbReference>
<dbReference type="EC" id="3.5.3.1" evidence="2 12"/>
<dbReference type="FunFam" id="3.40.800.10:FF:000012">
    <property type="entry name" value="Arginase"/>
    <property type="match status" value="1"/>
</dbReference>
<dbReference type="NCBIfam" id="TIGR01229">
    <property type="entry name" value="rocF_arginase"/>
    <property type="match status" value="1"/>
</dbReference>
<feature type="binding site" evidence="10">
    <location>
        <position position="170"/>
    </location>
    <ligand>
        <name>Mn(2+)</name>
        <dbReference type="ChEBI" id="CHEBI:29035"/>
        <label>1</label>
    </ligand>
</feature>
<protein>
    <recommendedName>
        <fullName evidence="3 12">Arginase</fullName>
        <ecNumber evidence="2 12">3.5.3.1</ecNumber>
    </recommendedName>
</protein>
<comment type="similarity">
    <text evidence="11 12">Belongs to the arginase family.</text>
</comment>
<sequence>MSKYIEEYKKEIQKSKNILVNKKVSIIGIPLSEGQDLEGVHLACDDLRRLGLYDVIKSVGWDYEDVGDVKIEKKKMHSNEKKILLNGNGPEKNDQNGCVEYEENNIYYNDIKNIEVIGKSSENIFKQCDKELKKKNFVLNIGGDHSIAFATILSSVHNYENLKLVWIDAHGDINVPETSPSMNYHGMPLAHALNLFKKKVPYFEWAEKLKHLKPENVALIGIRDVDEYEKIIIKKSNIHYYSMFDIDKHGMYNICKNALQKIDPDNNSPIHVSLDIDSIDVLYAPATGTLAKGGLTYREIHLLLKMLADTKRVVCMDLVEYNPLMDVKDKKLHCDSLPIHADATVTGKLCLEMIARILGNDIA</sequence>
<keyword evidence="5 12" id="KW-0056">Arginine metabolism</keyword>